<keyword evidence="6" id="KW-1185">Reference proteome</keyword>
<dbReference type="Gene3D" id="3.30.70.330">
    <property type="match status" value="2"/>
</dbReference>
<evidence type="ECO:0000256" key="2">
    <source>
        <dbReference type="PROSITE-ProRule" id="PRU00176"/>
    </source>
</evidence>
<dbReference type="InParanoid" id="A0A168N4Q3"/>
<dbReference type="PROSITE" id="PS50102">
    <property type="entry name" value="RRM"/>
    <property type="match status" value="2"/>
</dbReference>
<dbReference type="SMART" id="SM00360">
    <property type="entry name" value="RRM"/>
    <property type="match status" value="2"/>
</dbReference>
<dbReference type="OrthoDB" id="439808at2759"/>
<gene>
    <name evidence="5" type="primary">ABSGL_05461.1 scaffold 7169</name>
</gene>
<dbReference type="PANTHER" id="PTHR48025:SF1">
    <property type="entry name" value="RRM DOMAIN-CONTAINING PROTEIN"/>
    <property type="match status" value="1"/>
</dbReference>
<dbReference type="GO" id="GO:0005634">
    <property type="term" value="C:nucleus"/>
    <property type="evidence" value="ECO:0007669"/>
    <property type="project" value="TreeGrafter"/>
</dbReference>
<dbReference type="FunCoup" id="A0A168N4Q3">
    <property type="interactions" value="27"/>
</dbReference>
<sequence>MTTLTGVKEDNKVFVGNLSFSTDDDGLRNYFESAGKVVDATVIKRGKHRSAGYGFVTFESAKEAEDAVDKFNKTELDEREITVQIARPKAVHSPEAPAAEEDDTTRKPRERRRRSLPARRPTTASTTRVFVANLPFSTTDEEMAALFEGFSIESANVARLRNGRSKGYGFVNVADEAEQQKIIDNFKPLMVAEREVSVKVAMVPVDVDAASEQVKQDEEN</sequence>
<name>A0A168N4Q3_ABSGL</name>
<evidence type="ECO:0000256" key="1">
    <source>
        <dbReference type="ARBA" id="ARBA00022884"/>
    </source>
</evidence>
<accession>A0A168N4Q3</accession>
<evidence type="ECO:0000313" key="5">
    <source>
        <dbReference type="EMBL" id="SAL99807.1"/>
    </source>
</evidence>
<evidence type="ECO:0000259" key="4">
    <source>
        <dbReference type="PROSITE" id="PS50102"/>
    </source>
</evidence>
<dbReference type="PANTHER" id="PTHR48025">
    <property type="entry name" value="OS02G0815200 PROTEIN"/>
    <property type="match status" value="1"/>
</dbReference>
<proteinExistence type="predicted"/>
<dbReference type="Proteomes" id="UP000078561">
    <property type="component" value="Unassembled WGS sequence"/>
</dbReference>
<feature type="domain" description="RRM" evidence="4">
    <location>
        <begin position="127"/>
        <end position="203"/>
    </location>
</feature>
<dbReference type="GO" id="GO:0003729">
    <property type="term" value="F:mRNA binding"/>
    <property type="evidence" value="ECO:0007669"/>
    <property type="project" value="TreeGrafter"/>
</dbReference>
<dbReference type="SUPFAM" id="SSF54928">
    <property type="entry name" value="RNA-binding domain, RBD"/>
    <property type="match status" value="2"/>
</dbReference>
<dbReference type="OMA" id="MHGKDVN"/>
<feature type="compositionally biased region" description="Basic residues" evidence="3">
    <location>
        <begin position="108"/>
        <end position="117"/>
    </location>
</feature>
<organism evidence="5">
    <name type="scientific">Absidia glauca</name>
    <name type="common">Pin mould</name>
    <dbReference type="NCBI Taxonomy" id="4829"/>
    <lineage>
        <taxon>Eukaryota</taxon>
        <taxon>Fungi</taxon>
        <taxon>Fungi incertae sedis</taxon>
        <taxon>Mucoromycota</taxon>
        <taxon>Mucoromycotina</taxon>
        <taxon>Mucoromycetes</taxon>
        <taxon>Mucorales</taxon>
        <taxon>Cunninghamellaceae</taxon>
        <taxon>Absidia</taxon>
    </lineage>
</organism>
<dbReference type="EMBL" id="LT553030">
    <property type="protein sequence ID" value="SAL99807.1"/>
    <property type="molecule type" value="Genomic_DNA"/>
</dbReference>
<dbReference type="InterPro" id="IPR000504">
    <property type="entry name" value="RRM_dom"/>
</dbReference>
<dbReference type="InterPro" id="IPR012677">
    <property type="entry name" value="Nucleotide-bd_a/b_plait_sf"/>
</dbReference>
<dbReference type="Pfam" id="PF00076">
    <property type="entry name" value="RRM_1"/>
    <property type="match status" value="2"/>
</dbReference>
<evidence type="ECO:0000256" key="3">
    <source>
        <dbReference type="SAM" id="MobiDB-lite"/>
    </source>
</evidence>
<feature type="region of interest" description="Disordered" evidence="3">
    <location>
        <begin position="86"/>
        <end position="124"/>
    </location>
</feature>
<keyword evidence="1 2" id="KW-0694">RNA-binding</keyword>
<protein>
    <recommendedName>
        <fullName evidence="4">RRM domain-containing protein</fullName>
    </recommendedName>
</protein>
<dbReference type="InterPro" id="IPR050502">
    <property type="entry name" value="Euk_RNA-bind_prot"/>
</dbReference>
<dbReference type="InterPro" id="IPR035979">
    <property type="entry name" value="RBD_domain_sf"/>
</dbReference>
<feature type="domain" description="RRM" evidence="4">
    <location>
        <begin position="11"/>
        <end position="88"/>
    </location>
</feature>
<dbReference type="AlphaFoldDB" id="A0A168N4Q3"/>
<reference evidence="5" key="1">
    <citation type="submission" date="2016-04" db="EMBL/GenBank/DDBJ databases">
        <authorList>
            <person name="Evans L.H."/>
            <person name="Alamgir A."/>
            <person name="Owens N."/>
            <person name="Weber N.D."/>
            <person name="Virtaneva K."/>
            <person name="Barbian K."/>
            <person name="Babar A."/>
            <person name="Rosenke K."/>
        </authorList>
    </citation>
    <scope>NUCLEOTIDE SEQUENCE [LARGE SCALE GENOMIC DNA]</scope>
    <source>
        <strain evidence="5">CBS 101.48</strain>
    </source>
</reference>
<dbReference type="STRING" id="4829.A0A168N4Q3"/>
<evidence type="ECO:0000313" key="6">
    <source>
        <dbReference type="Proteomes" id="UP000078561"/>
    </source>
</evidence>